<dbReference type="PRINTS" id="PR00133">
    <property type="entry name" value="GLHYDRLASE3"/>
</dbReference>
<dbReference type="InterPro" id="IPR026891">
    <property type="entry name" value="Fn3-like"/>
</dbReference>
<protein>
    <submittedName>
        <fullName evidence="5">Beta-glucosidase</fullName>
    </submittedName>
</protein>
<dbReference type="Gene3D" id="2.60.40.10">
    <property type="entry name" value="Immunoglobulins"/>
    <property type="match status" value="1"/>
</dbReference>
<dbReference type="InterPro" id="IPR050288">
    <property type="entry name" value="Cellulose_deg_GH3"/>
</dbReference>
<gene>
    <name evidence="5" type="ORF">A8806_102213</name>
</gene>
<dbReference type="SUPFAM" id="SSF52279">
    <property type="entry name" value="Beta-D-glucan exohydrolase, C-terminal domain"/>
    <property type="match status" value="1"/>
</dbReference>
<evidence type="ECO:0000313" key="5">
    <source>
        <dbReference type="EMBL" id="PWJ31357.1"/>
    </source>
</evidence>
<feature type="domain" description="Fibronectin type III-like" evidence="4">
    <location>
        <begin position="429"/>
        <end position="503"/>
    </location>
</feature>
<dbReference type="Proteomes" id="UP000245845">
    <property type="component" value="Unassembled WGS sequence"/>
</dbReference>
<keyword evidence="2" id="KW-0378">Hydrolase</keyword>
<dbReference type="Pfam" id="PF01915">
    <property type="entry name" value="Glyco_hydro_3_C"/>
    <property type="match status" value="1"/>
</dbReference>
<evidence type="ECO:0000313" key="6">
    <source>
        <dbReference type="Proteomes" id="UP000245845"/>
    </source>
</evidence>
<comment type="caution">
    <text evidence="5">The sequence shown here is derived from an EMBL/GenBank/DDBJ whole genome shotgun (WGS) entry which is preliminary data.</text>
</comment>
<dbReference type="RefSeq" id="WP_181368587.1">
    <property type="nucleotide sequence ID" value="NZ_BAAACK010000006.1"/>
</dbReference>
<proteinExistence type="inferred from homology"/>
<dbReference type="GO" id="GO:0004553">
    <property type="term" value="F:hydrolase activity, hydrolyzing O-glycosyl compounds"/>
    <property type="evidence" value="ECO:0007669"/>
    <property type="project" value="InterPro"/>
</dbReference>
<evidence type="ECO:0000256" key="1">
    <source>
        <dbReference type="ARBA" id="ARBA00005336"/>
    </source>
</evidence>
<dbReference type="InterPro" id="IPR013783">
    <property type="entry name" value="Ig-like_fold"/>
</dbReference>
<dbReference type="SMART" id="SM01217">
    <property type="entry name" value="Fn3_like"/>
    <property type="match status" value="1"/>
</dbReference>
<keyword evidence="6" id="KW-1185">Reference proteome</keyword>
<dbReference type="Gene3D" id="3.40.50.1700">
    <property type="entry name" value="Glycoside hydrolase family 3 C-terminal domain"/>
    <property type="match status" value="1"/>
</dbReference>
<dbReference type="Pfam" id="PF14310">
    <property type="entry name" value="Fn3-like"/>
    <property type="match status" value="1"/>
</dbReference>
<evidence type="ECO:0000256" key="3">
    <source>
        <dbReference type="SAM" id="Phobius"/>
    </source>
</evidence>
<feature type="transmembrane region" description="Helical" evidence="3">
    <location>
        <begin position="12"/>
        <end position="33"/>
    </location>
</feature>
<comment type="similarity">
    <text evidence="1">Belongs to the glycosyl hydrolase 3 family.</text>
</comment>
<keyword evidence="3" id="KW-0472">Membrane</keyword>
<name>A0A2Y9BG45_9FIRM</name>
<feature type="transmembrane region" description="Helical" evidence="3">
    <location>
        <begin position="970"/>
        <end position="990"/>
    </location>
</feature>
<dbReference type="InterPro" id="IPR036962">
    <property type="entry name" value="Glyco_hydro_3_N_sf"/>
</dbReference>
<dbReference type="InterPro" id="IPR002772">
    <property type="entry name" value="Glyco_hydro_3_C"/>
</dbReference>
<evidence type="ECO:0000259" key="4">
    <source>
        <dbReference type="SMART" id="SM01217"/>
    </source>
</evidence>
<dbReference type="Gene3D" id="3.20.20.300">
    <property type="entry name" value="Glycoside hydrolase, family 3, N-terminal domain"/>
    <property type="match status" value="1"/>
</dbReference>
<dbReference type="GO" id="GO:0005975">
    <property type="term" value="P:carbohydrate metabolic process"/>
    <property type="evidence" value="ECO:0007669"/>
    <property type="project" value="InterPro"/>
</dbReference>
<evidence type="ECO:0000256" key="2">
    <source>
        <dbReference type="ARBA" id="ARBA00022801"/>
    </source>
</evidence>
<sequence length="1015" mass="112900">MTKRAKKRIISLSAIIAVVLILMTVITNVMYYYKEYMDQFLGAGTIKTETSSDGLSGDYIEYTATSDTESRDNAAAITQETAEEGIVLLRNDEKADGVNGKALPLVSSSDEAASKKVTILGYKSWHNNMSGGEDPATTENAVSIGVGLSNYFDTNQAVTDLYATASDDFADPESALASAVSTYAEYDTAIITVSRNSGEGNDQERDLGTAEYNRTGLSLKNAELALIDYACKNFSEVIIVVNAANTMELGFLDPNDENYKTSGMYTDPYSGNTYDFSKITGAYWAGCCGSQGGTALARIVSGDVNPSGHLSDIYARNLREDPTYYNFGNFEYQNSSDFDTYQDSSVYFVEYEEGIYTGYRYYETAAYEAMQGNYEGYDYGQSVVYPFGYGLSYTDFSMEYASDPLFDEETEEYTFAVKVTNTGETAGKAVAQIYVSAPWEAGQVEKSHVQLIGFAKTQELEPGASETLTITASRDYFSSYDYVNEKAYILDEGEYTFYLSENSHSWTEIDKEDTSHVWSQEIDSKIVYNEDGAGKRTTDEVVATNVLDDSTNYRFTDYTEGKTGDGYIHNFSRKDFAASFPTAPEGNDLLLTDERAIKEIEIYDVWDEEQNEISEMPETDIDKTDYTLADMRGVDIDDEKWDDYINQFTVDSMAYMFMNGGWNEMGDSENGVPKSYDADSPYGFYAAQLKISEYDINVWYCGAPMVAATFNTELSERLGSAFAEEAYQLKQEDGQGITGLYGYGINTHRSAFAGRNYEYYSEDSLLSGKMAAAEASGASEKGLITFMKHYALNEQELNRQKNGYCAWCNEQTFREIYNRSFEIYIKEATMTINYYDVDDDGEYAMTSKEMSAATGLMSAYNRIGATYAGASVVINSILRDECGFTGTIVSDAGGEPNTYMTTDYSLRRGQNLTLTNNGTNGLYDTTSATAVYWLKQSTRYLLYNKANSNAVMGMAPGDNVSYTMSPWQKILIAVWSVVVILSLAGIAYCIMLGRGKIKLKEIIVQEKTPEDEEEY</sequence>
<dbReference type="EMBL" id="QGDL01000002">
    <property type="protein sequence ID" value="PWJ31357.1"/>
    <property type="molecule type" value="Genomic_DNA"/>
</dbReference>
<dbReference type="AlphaFoldDB" id="A0A2Y9BG45"/>
<organism evidence="5 6">
    <name type="scientific">Faecalicatena orotica</name>
    <dbReference type="NCBI Taxonomy" id="1544"/>
    <lineage>
        <taxon>Bacteria</taxon>
        <taxon>Bacillati</taxon>
        <taxon>Bacillota</taxon>
        <taxon>Clostridia</taxon>
        <taxon>Lachnospirales</taxon>
        <taxon>Lachnospiraceae</taxon>
        <taxon>Faecalicatena</taxon>
    </lineage>
</organism>
<dbReference type="InterPro" id="IPR036881">
    <property type="entry name" value="Glyco_hydro_3_C_sf"/>
</dbReference>
<reference evidence="5 6" key="1">
    <citation type="submission" date="2018-05" db="EMBL/GenBank/DDBJ databases">
        <title>The Hungate 1000. A catalogue of reference genomes from the rumen microbiome.</title>
        <authorList>
            <person name="Kelly W."/>
        </authorList>
    </citation>
    <scope>NUCLEOTIDE SEQUENCE [LARGE SCALE GENOMIC DNA]</scope>
    <source>
        <strain evidence="5 6">NLAE-zl-C242</strain>
    </source>
</reference>
<accession>A0A2Y9BG45</accession>
<dbReference type="PANTHER" id="PTHR42715">
    <property type="entry name" value="BETA-GLUCOSIDASE"/>
    <property type="match status" value="1"/>
</dbReference>
<keyword evidence="3" id="KW-1133">Transmembrane helix</keyword>
<keyword evidence="3" id="KW-0812">Transmembrane</keyword>
<dbReference type="SUPFAM" id="SSF51445">
    <property type="entry name" value="(Trans)glycosidases"/>
    <property type="match status" value="1"/>
</dbReference>
<dbReference type="PANTHER" id="PTHR42715:SF10">
    <property type="entry name" value="BETA-GLUCOSIDASE"/>
    <property type="match status" value="1"/>
</dbReference>
<dbReference type="Pfam" id="PF00933">
    <property type="entry name" value="Glyco_hydro_3"/>
    <property type="match status" value="1"/>
</dbReference>
<dbReference type="InterPro" id="IPR001764">
    <property type="entry name" value="Glyco_hydro_3_N"/>
</dbReference>
<dbReference type="InterPro" id="IPR017853">
    <property type="entry name" value="GH"/>
</dbReference>